<dbReference type="InterPro" id="IPR050879">
    <property type="entry name" value="Acyltransferase_3"/>
</dbReference>
<proteinExistence type="predicted"/>
<organism evidence="3 4">
    <name type="scientific">Leucobacter weissii</name>
    <dbReference type="NCBI Taxonomy" id="1983706"/>
    <lineage>
        <taxon>Bacteria</taxon>
        <taxon>Bacillati</taxon>
        <taxon>Actinomycetota</taxon>
        <taxon>Actinomycetes</taxon>
        <taxon>Micrococcales</taxon>
        <taxon>Microbacteriaceae</taxon>
        <taxon>Leucobacter</taxon>
    </lineage>
</organism>
<keyword evidence="3" id="KW-0012">Acyltransferase</keyword>
<dbReference type="AlphaFoldDB" id="A0A939MH36"/>
<feature type="transmembrane region" description="Helical" evidence="1">
    <location>
        <begin position="134"/>
        <end position="154"/>
    </location>
</feature>
<keyword evidence="1" id="KW-0472">Membrane</keyword>
<feature type="domain" description="Acyltransferase 3" evidence="2">
    <location>
        <begin position="14"/>
        <end position="331"/>
    </location>
</feature>
<keyword evidence="1" id="KW-0812">Transmembrane</keyword>
<feature type="transmembrane region" description="Helical" evidence="1">
    <location>
        <begin position="45"/>
        <end position="65"/>
    </location>
</feature>
<feature type="transmembrane region" description="Helical" evidence="1">
    <location>
        <begin position="225"/>
        <end position="244"/>
    </location>
</feature>
<reference evidence="3" key="1">
    <citation type="submission" date="2021-03" db="EMBL/GenBank/DDBJ databases">
        <title>Leucobacter chromiisoli sp. nov., isolated from chromium-containing soil of chemical plant.</title>
        <authorList>
            <person name="Xu Z."/>
        </authorList>
    </citation>
    <scope>NUCLEOTIDE SEQUENCE</scope>
    <source>
        <strain evidence="3">S27</strain>
    </source>
</reference>
<dbReference type="GO" id="GO:0000271">
    <property type="term" value="P:polysaccharide biosynthetic process"/>
    <property type="evidence" value="ECO:0007669"/>
    <property type="project" value="TreeGrafter"/>
</dbReference>
<evidence type="ECO:0000256" key="1">
    <source>
        <dbReference type="SAM" id="Phobius"/>
    </source>
</evidence>
<dbReference type="Pfam" id="PF01757">
    <property type="entry name" value="Acyl_transf_3"/>
    <property type="match status" value="1"/>
</dbReference>
<keyword evidence="4" id="KW-1185">Reference proteome</keyword>
<dbReference type="GO" id="GO:0016747">
    <property type="term" value="F:acyltransferase activity, transferring groups other than amino-acyl groups"/>
    <property type="evidence" value="ECO:0007669"/>
    <property type="project" value="InterPro"/>
</dbReference>
<feature type="transmembrane region" description="Helical" evidence="1">
    <location>
        <begin position="279"/>
        <end position="298"/>
    </location>
</feature>
<name>A0A939MH36_9MICO</name>
<evidence type="ECO:0000259" key="2">
    <source>
        <dbReference type="Pfam" id="PF01757"/>
    </source>
</evidence>
<dbReference type="PANTHER" id="PTHR23028:SF131">
    <property type="entry name" value="BLR2367 PROTEIN"/>
    <property type="match status" value="1"/>
</dbReference>
<sequence length="362" mass="39220">MPHDPQPRTAARLDALDYLRGAAAFGIMAYHLASWEHGPQPADTVLGRVGIYGVSVFYILSGLTLQHVYADRMGTIRSVRGFFIRRGFRIFPLLWAVTLLAVALSQQPPDPADLALNLTGLFGFVAWDTYFSPGVWSIGNELVFYAMFPIIALAARRPWSLWVAGAVLGGVYLLFAFGILSASVPLSEQWSHYINPLGQAFLFFLGVLIGRLLGSVRLPRPAAHALLWGGVAAFVLLPTGAEQIDLVTGWNRLAFTALCAALVIAVYKMPVSLPRPLHVPLVTLGHISYAVYLLHPLVHEILERLGADVLPPALLIPLAMALTLAAAYLSYRCLEIPLNRLGRRLSGPGEQPGVPATAGPHG</sequence>
<feature type="transmembrane region" description="Helical" evidence="1">
    <location>
        <begin position="250"/>
        <end position="267"/>
    </location>
</feature>
<feature type="transmembrane region" description="Helical" evidence="1">
    <location>
        <begin position="310"/>
        <end position="331"/>
    </location>
</feature>
<protein>
    <submittedName>
        <fullName evidence="3">Acyltransferase</fullName>
    </submittedName>
</protein>
<keyword evidence="3" id="KW-0808">Transferase</keyword>
<evidence type="ECO:0000313" key="4">
    <source>
        <dbReference type="Proteomes" id="UP000664382"/>
    </source>
</evidence>
<gene>
    <name evidence="3" type="ORF">J4H92_01355</name>
</gene>
<accession>A0A939MH36</accession>
<dbReference type="Proteomes" id="UP000664382">
    <property type="component" value="Unassembled WGS sequence"/>
</dbReference>
<dbReference type="EMBL" id="JAGDYM010000003">
    <property type="protein sequence ID" value="MBO1900593.1"/>
    <property type="molecule type" value="Genomic_DNA"/>
</dbReference>
<feature type="transmembrane region" description="Helical" evidence="1">
    <location>
        <begin position="161"/>
        <end position="181"/>
    </location>
</feature>
<keyword evidence="1" id="KW-1133">Transmembrane helix</keyword>
<comment type="caution">
    <text evidence="3">The sequence shown here is derived from an EMBL/GenBank/DDBJ whole genome shotgun (WGS) entry which is preliminary data.</text>
</comment>
<evidence type="ECO:0000313" key="3">
    <source>
        <dbReference type="EMBL" id="MBO1900593.1"/>
    </source>
</evidence>
<dbReference type="PANTHER" id="PTHR23028">
    <property type="entry name" value="ACETYLTRANSFERASE"/>
    <property type="match status" value="1"/>
</dbReference>
<dbReference type="GO" id="GO:0016020">
    <property type="term" value="C:membrane"/>
    <property type="evidence" value="ECO:0007669"/>
    <property type="project" value="TreeGrafter"/>
</dbReference>
<feature type="transmembrane region" description="Helical" evidence="1">
    <location>
        <begin position="193"/>
        <end position="213"/>
    </location>
</feature>
<dbReference type="InterPro" id="IPR002656">
    <property type="entry name" value="Acyl_transf_3_dom"/>
</dbReference>
<dbReference type="RefSeq" id="WP_208095235.1">
    <property type="nucleotide sequence ID" value="NZ_JAGDYM010000003.1"/>
</dbReference>
<feature type="transmembrane region" description="Helical" evidence="1">
    <location>
        <begin position="86"/>
        <end position="104"/>
    </location>
</feature>